<feature type="domain" description="RNA 2-O ribose methyltransferase substrate binding" evidence="4">
    <location>
        <begin position="33"/>
        <end position="108"/>
    </location>
</feature>
<dbReference type="Gene3D" id="3.30.1330.30">
    <property type="match status" value="1"/>
</dbReference>
<keyword evidence="6" id="KW-1185">Reference proteome</keyword>
<dbReference type="GO" id="GO:0008173">
    <property type="term" value="F:RNA methyltransferase activity"/>
    <property type="evidence" value="ECO:0007669"/>
    <property type="project" value="InterPro"/>
</dbReference>
<dbReference type="InterPro" id="IPR029028">
    <property type="entry name" value="Alpha/beta_knot_MTases"/>
</dbReference>
<evidence type="ECO:0000256" key="1">
    <source>
        <dbReference type="ARBA" id="ARBA00007228"/>
    </source>
</evidence>
<dbReference type="InterPro" id="IPR029064">
    <property type="entry name" value="Ribosomal_eL30-like_sf"/>
</dbReference>
<dbReference type="CDD" id="cd18095">
    <property type="entry name" value="SpoU-like_rRNA-MTase"/>
    <property type="match status" value="1"/>
</dbReference>
<comment type="caution">
    <text evidence="5">The sequence shown here is derived from an EMBL/GenBank/DDBJ whole genome shotgun (WGS) entry which is preliminary data.</text>
</comment>
<dbReference type="PANTHER" id="PTHR43191:SF2">
    <property type="entry name" value="RRNA METHYLTRANSFERASE 3, MITOCHONDRIAL"/>
    <property type="match status" value="1"/>
</dbReference>
<dbReference type="Pfam" id="PF00588">
    <property type="entry name" value="SpoU_methylase"/>
    <property type="match status" value="1"/>
</dbReference>
<dbReference type="Pfam" id="PF22435">
    <property type="entry name" value="MRM3-like_sub_bind"/>
    <property type="match status" value="1"/>
</dbReference>
<evidence type="ECO:0000313" key="5">
    <source>
        <dbReference type="EMBL" id="KAB3535417.1"/>
    </source>
</evidence>
<evidence type="ECO:0000256" key="3">
    <source>
        <dbReference type="ARBA" id="ARBA00022679"/>
    </source>
</evidence>
<protein>
    <submittedName>
        <fullName evidence="5">RNA methyltransferase</fullName>
    </submittedName>
</protein>
<dbReference type="InterPro" id="IPR001537">
    <property type="entry name" value="SpoU_MeTrfase"/>
</dbReference>
<dbReference type="InterPro" id="IPR053888">
    <property type="entry name" value="MRM3-like_sub_bind"/>
</dbReference>
<dbReference type="InterPro" id="IPR051259">
    <property type="entry name" value="rRNA_Methyltransferase"/>
</dbReference>
<evidence type="ECO:0000313" key="6">
    <source>
        <dbReference type="Proteomes" id="UP000432715"/>
    </source>
</evidence>
<name>A0A6I0F0M2_9FIRM</name>
<keyword evidence="2 5" id="KW-0489">Methyltransferase</keyword>
<evidence type="ECO:0000259" key="4">
    <source>
        <dbReference type="SMART" id="SM00967"/>
    </source>
</evidence>
<gene>
    <name evidence="5" type="ORF">F8154_06435</name>
</gene>
<keyword evidence="3 5" id="KW-0808">Transferase</keyword>
<comment type="similarity">
    <text evidence="1">Belongs to the class IV-like SAM-binding methyltransferase superfamily. RNA methyltransferase TrmH family.</text>
</comment>
<dbReference type="InterPro" id="IPR029026">
    <property type="entry name" value="tRNA_m1G_MTases_N"/>
</dbReference>
<dbReference type="GO" id="GO:0006396">
    <property type="term" value="P:RNA processing"/>
    <property type="evidence" value="ECO:0007669"/>
    <property type="project" value="InterPro"/>
</dbReference>
<proteinExistence type="inferred from homology"/>
<sequence length="270" mass="29981">MEYQIITSEQNVIIKHIKGLRLKKNRQKHKNYIIEGVRAINEAIKNNVALEKVIFSKTLYSVEGGKSLLKQVEEKLSAIEITPELMKKLSDTENPQGIIALAKIKDNSLADIIISPKDLVVVLDRIQDPGNLGTIIRTAEAAGAKAVILTKGSVDPYNTKTIRGTMGALFHVPIIICNEDQEWLQFIKDNRIRLIASDVEAPKSYNDIEYTGRIAIIIGNEGNGIRRELLNEADEAVKIPIYGKIESLNASVAAALLIYKAIEGRRQENS</sequence>
<reference evidence="5 6" key="1">
    <citation type="submission" date="2019-10" db="EMBL/GenBank/DDBJ databases">
        <title>Alkaliphilus serpentinus sp. nov. and Alkaliphilus pronyensis sp. nov., two novel anaerobic alkaliphilic species isolated from the serpentinized-hosted hydrothermal field of the Prony Bay (New Caledonia).</title>
        <authorList>
            <person name="Postec A."/>
        </authorList>
    </citation>
    <scope>NUCLEOTIDE SEQUENCE [LARGE SCALE GENOMIC DNA]</scope>
    <source>
        <strain evidence="5 6">LacV</strain>
    </source>
</reference>
<dbReference type="Gene3D" id="3.40.1280.10">
    <property type="match status" value="1"/>
</dbReference>
<dbReference type="AlphaFoldDB" id="A0A6I0F0M2"/>
<dbReference type="GO" id="GO:0005737">
    <property type="term" value="C:cytoplasm"/>
    <property type="evidence" value="ECO:0007669"/>
    <property type="project" value="UniProtKB-ARBA"/>
</dbReference>
<evidence type="ECO:0000256" key="2">
    <source>
        <dbReference type="ARBA" id="ARBA00022603"/>
    </source>
</evidence>
<dbReference type="InterPro" id="IPR013123">
    <property type="entry name" value="SpoU_subst-bd"/>
</dbReference>
<dbReference type="PANTHER" id="PTHR43191">
    <property type="entry name" value="RRNA METHYLTRANSFERASE 3"/>
    <property type="match status" value="1"/>
</dbReference>
<dbReference type="SUPFAM" id="SSF55315">
    <property type="entry name" value="L30e-like"/>
    <property type="match status" value="1"/>
</dbReference>
<dbReference type="GO" id="GO:0032259">
    <property type="term" value="P:methylation"/>
    <property type="evidence" value="ECO:0007669"/>
    <property type="project" value="UniProtKB-KW"/>
</dbReference>
<organism evidence="5 6">
    <name type="scientific">Alkaliphilus pronyensis</name>
    <dbReference type="NCBI Taxonomy" id="1482732"/>
    <lineage>
        <taxon>Bacteria</taxon>
        <taxon>Bacillati</taxon>
        <taxon>Bacillota</taxon>
        <taxon>Clostridia</taxon>
        <taxon>Peptostreptococcales</taxon>
        <taxon>Natronincolaceae</taxon>
        <taxon>Alkaliphilus</taxon>
    </lineage>
</organism>
<dbReference type="Proteomes" id="UP000432715">
    <property type="component" value="Unassembled WGS sequence"/>
</dbReference>
<accession>A0A6I0F0M2</accession>
<dbReference type="EMBL" id="WBZC01000019">
    <property type="protein sequence ID" value="KAB3535417.1"/>
    <property type="molecule type" value="Genomic_DNA"/>
</dbReference>
<dbReference type="OrthoDB" id="9785673at2"/>
<dbReference type="SMART" id="SM00967">
    <property type="entry name" value="SpoU_sub_bind"/>
    <property type="match status" value="1"/>
</dbReference>
<dbReference type="GO" id="GO:0003723">
    <property type="term" value="F:RNA binding"/>
    <property type="evidence" value="ECO:0007669"/>
    <property type="project" value="InterPro"/>
</dbReference>
<dbReference type="SUPFAM" id="SSF75217">
    <property type="entry name" value="alpha/beta knot"/>
    <property type="match status" value="1"/>
</dbReference>